<reference evidence="7 8" key="1">
    <citation type="journal article" date="2023" name="Plant">
        <title>Draft Genome Sequence Resource of CBPPT1, a 'Candidatus Phytoplasma trifolii'-Related Strain Associated with Potato Purple Top Disease in the Columbia Basin, U.S.A.</title>
        <authorList>
            <person name="Wei W."/>
            <person name="Shao J."/>
            <person name="Bottner-Parker K.D."/>
            <person name="Zhao Y."/>
        </authorList>
    </citation>
    <scope>NUCLEOTIDE SEQUENCE [LARGE SCALE GENOMIC DNA]</scope>
    <source>
        <strain evidence="7 8">CBPPT1</strain>
    </source>
</reference>
<evidence type="ECO:0000256" key="2">
    <source>
        <dbReference type="ARBA" id="ARBA00022980"/>
    </source>
</evidence>
<dbReference type="InterPro" id="IPR001892">
    <property type="entry name" value="Ribosomal_uS13"/>
</dbReference>
<dbReference type="EMBL" id="JANHJP010000003">
    <property type="protein sequence ID" value="MDC9031961.1"/>
    <property type="molecule type" value="Genomic_DNA"/>
</dbReference>
<dbReference type="Proteomes" id="UP001221763">
    <property type="component" value="Unassembled WGS sequence"/>
</dbReference>
<feature type="region of interest" description="Disordered" evidence="6">
    <location>
        <begin position="100"/>
        <end position="131"/>
    </location>
</feature>
<dbReference type="Pfam" id="PF00416">
    <property type="entry name" value="Ribosomal_S13"/>
    <property type="match status" value="1"/>
</dbReference>
<protein>
    <recommendedName>
        <fullName evidence="4">Small ribosomal subunit protein uS13</fullName>
    </recommendedName>
</protein>
<comment type="subunit">
    <text evidence="4">Part of the 30S ribosomal subunit. Forms a loose heterodimer with protein S19. Forms two bridges to the 50S subunit in the 70S ribosome.</text>
</comment>
<evidence type="ECO:0000256" key="1">
    <source>
        <dbReference type="ARBA" id="ARBA00008080"/>
    </source>
</evidence>
<comment type="function">
    <text evidence="4">Located at the top of the head of the 30S subunit, it contacts several helices of the 16S rRNA. In the 70S ribosome it contacts the 23S rRNA (bridge B1a) and protein L5 of the 50S subunit (bridge B1b), connecting the 2 subunits; these bridges are implicated in subunit movement. Contacts the tRNAs in the A and P-sites.</text>
</comment>
<keyword evidence="8" id="KW-1185">Reference proteome</keyword>
<gene>
    <name evidence="4" type="primary">rpsM</name>
    <name evidence="7" type="ORF">M8044_000180</name>
</gene>
<organism evidence="7 8">
    <name type="scientific">Columbia Basin potato purple top phytoplasma</name>
    <dbReference type="NCBI Taxonomy" id="307134"/>
    <lineage>
        <taxon>Bacteria</taxon>
        <taxon>Bacillati</taxon>
        <taxon>Mycoplasmatota</taxon>
        <taxon>Mollicutes</taxon>
        <taxon>Acholeplasmatales</taxon>
        <taxon>Acholeplasmataceae</taxon>
        <taxon>Candidatus Phytoplasma</taxon>
        <taxon>16SrVI (Clover proliferation group)</taxon>
    </lineage>
</organism>
<dbReference type="SUPFAM" id="SSF46946">
    <property type="entry name" value="S13-like H2TH domain"/>
    <property type="match status" value="1"/>
</dbReference>
<dbReference type="HAMAP" id="MF_01315">
    <property type="entry name" value="Ribosomal_uS13"/>
    <property type="match status" value="1"/>
</dbReference>
<dbReference type="PANTHER" id="PTHR10871:SF1">
    <property type="entry name" value="SMALL RIBOSOMAL SUBUNIT PROTEIN US13M"/>
    <property type="match status" value="1"/>
</dbReference>
<dbReference type="InterPro" id="IPR027437">
    <property type="entry name" value="Rbsml_uS13_C"/>
</dbReference>
<dbReference type="PANTHER" id="PTHR10871">
    <property type="entry name" value="30S RIBOSOMAL PROTEIN S13/40S RIBOSOMAL PROTEIN S18"/>
    <property type="match status" value="1"/>
</dbReference>
<dbReference type="RefSeq" id="WP_273585181.1">
    <property type="nucleotide sequence ID" value="NZ_JANHJP010000003.1"/>
</dbReference>
<evidence type="ECO:0000313" key="7">
    <source>
        <dbReference type="EMBL" id="MDC9031961.1"/>
    </source>
</evidence>
<keyword evidence="4" id="KW-0699">rRNA-binding</keyword>
<dbReference type="Gene3D" id="1.10.8.50">
    <property type="match status" value="1"/>
</dbReference>
<name>A0ABT5L8H2_9MOLU</name>
<sequence length="131" mass="15016">MAKMLKTFPSNKRILIVLKNNFYGIGLSTAKKILNKLNIEENVRIGELNENQLSIIRNECNKLNIEGNLRREIALNIKRLKEIRCDRGIHHWRGLPVRGQKTRNNAKTAKKSRKKVVAGDKKFNKGAGRTV</sequence>
<proteinExistence type="inferred from homology"/>
<dbReference type="PROSITE" id="PS50159">
    <property type="entry name" value="RIBOSOMAL_S13_2"/>
    <property type="match status" value="1"/>
</dbReference>
<dbReference type="PIRSF" id="PIRSF002134">
    <property type="entry name" value="Ribosomal_S13"/>
    <property type="match status" value="1"/>
</dbReference>
<accession>A0ABT5L8H2</accession>
<keyword evidence="4" id="KW-0820">tRNA-binding</keyword>
<dbReference type="InterPro" id="IPR010979">
    <property type="entry name" value="Ribosomal_uS13-like_H2TH"/>
</dbReference>
<evidence type="ECO:0000256" key="4">
    <source>
        <dbReference type="HAMAP-Rule" id="MF_01315"/>
    </source>
</evidence>
<keyword evidence="4" id="KW-0694">RNA-binding</keyword>
<evidence type="ECO:0000256" key="3">
    <source>
        <dbReference type="ARBA" id="ARBA00023274"/>
    </source>
</evidence>
<comment type="similarity">
    <text evidence="1 4 5">Belongs to the universal ribosomal protein uS13 family.</text>
</comment>
<dbReference type="GO" id="GO:0005840">
    <property type="term" value="C:ribosome"/>
    <property type="evidence" value="ECO:0007669"/>
    <property type="project" value="UniProtKB-KW"/>
</dbReference>
<comment type="caution">
    <text evidence="7">The sequence shown here is derived from an EMBL/GenBank/DDBJ whole genome shotgun (WGS) entry which is preliminary data.</text>
</comment>
<evidence type="ECO:0000256" key="5">
    <source>
        <dbReference type="RuleBase" id="RU003830"/>
    </source>
</evidence>
<keyword evidence="3 4" id="KW-0687">Ribonucleoprotein</keyword>
<keyword evidence="2 4" id="KW-0689">Ribosomal protein</keyword>
<evidence type="ECO:0000256" key="6">
    <source>
        <dbReference type="SAM" id="MobiDB-lite"/>
    </source>
</evidence>
<dbReference type="Gene3D" id="4.10.910.10">
    <property type="entry name" value="30s ribosomal protein s13, domain 2"/>
    <property type="match status" value="1"/>
</dbReference>
<evidence type="ECO:0000313" key="8">
    <source>
        <dbReference type="Proteomes" id="UP001221763"/>
    </source>
</evidence>